<dbReference type="SUPFAM" id="SSF74653">
    <property type="entry name" value="TolA/TonB C-terminal domain"/>
    <property type="match status" value="1"/>
</dbReference>
<proteinExistence type="inferred from homology"/>
<dbReference type="Gene3D" id="2.20.110.10">
    <property type="entry name" value="Histone H3 K4-specific methyltransferase SET7/9 N-terminal domain"/>
    <property type="match status" value="2"/>
</dbReference>
<comment type="subcellular location">
    <subcellularLocation>
        <location evidence="1">Cell inner membrane</location>
        <topology evidence="1">Single-pass membrane protein</topology>
        <orientation evidence="1">Periplasmic side</orientation>
    </subcellularLocation>
</comment>
<dbReference type="AlphaFoldDB" id="A0A0F8W7L2"/>
<feature type="non-terminal residue" evidence="11">
    <location>
        <position position="306"/>
    </location>
</feature>
<evidence type="ECO:0000256" key="8">
    <source>
        <dbReference type="ARBA" id="ARBA00022989"/>
    </source>
</evidence>
<feature type="domain" description="TonB C-terminal" evidence="10">
    <location>
        <begin position="202"/>
        <end position="298"/>
    </location>
</feature>
<dbReference type="Pfam" id="PF03544">
    <property type="entry name" value="TonB_C"/>
    <property type="match status" value="1"/>
</dbReference>
<evidence type="ECO:0000256" key="2">
    <source>
        <dbReference type="ARBA" id="ARBA00006555"/>
    </source>
</evidence>
<evidence type="ECO:0000256" key="7">
    <source>
        <dbReference type="ARBA" id="ARBA00022927"/>
    </source>
</evidence>
<keyword evidence="4" id="KW-1003">Cell membrane</keyword>
<dbReference type="InterPro" id="IPR051045">
    <property type="entry name" value="TonB-dependent_transducer"/>
</dbReference>
<dbReference type="InterPro" id="IPR037682">
    <property type="entry name" value="TonB_C"/>
</dbReference>
<sequence>MLHKLFLISLMFASLPGMAQVLDTMYFDQNWEQTTKSESHYYRYISIDTSGDIRFFVEDYFGGGQIQMTGTYKSIRPDDKDGHFIYYYEDGGKQMECYYRDNILHGPLREWYPTGQAESFQEFSGGVLDGEFTSWREDGSKKLNARYHGGTKHGNFHSFYPNGQMVRNDYFENDRLVEGKCFSPEGEPLEYFPYVKMPEFPGGQPALYKFVEKELKYPHEAKKNNFEGAVLILFTIDEEGYVRDPRVVNGNRDSFNNEAIRVVNSFPRWNPGEVDGIASPGLKSVAWLTKVSSAPGYSDSVLANLY</sequence>
<keyword evidence="3" id="KW-0813">Transport</keyword>
<evidence type="ECO:0000256" key="5">
    <source>
        <dbReference type="ARBA" id="ARBA00022519"/>
    </source>
</evidence>
<evidence type="ECO:0000256" key="1">
    <source>
        <dbReference type="ARBA" id="ARBA00004383"/>
    </source>
</evidence>
<keyword evidence="9" id="KW-0472">Membrane</keyword>
<protein>
    <recommendedName>
        <fullName evidence="10">TonB C-terminal domain-containing protein</fullName>
    </recommendedName>
</protein>
<dbReference type="PANTHER" id="PTHR33446:SF2">
    <property type="entry name" value="PROTEIN TONB"/>
    <property type="match status" value="1"/>
</dbReference>
<evidence type="ECO:0000256" key="9">
    <source>
        <dbReference type="ARBA" id="ARBA00023136"/>
    </source>
</evidence>
<dbReference type="NCBIfam" id="TIGR01352">
    <property type="entry name" value="tonB_Cterm"/>
    <property type="match status" value="1"/>
</dbReference>
<keyword evidence="6" id="KW-0812">Transmembrane</keyword>
<dbReference type="SUPFAM" id="SSF82185">
    <property type="entry name" value="Histone H3 K4-specific methyltransferase SET7/9 N-terminal domain"/>
    <property type="match status" value="1"/>
</dbReference>
<dbReference type="GO" id="GO:0098797">
    <property type="term" value="C:plasma membrane protein complex"/>
    <property type="evidence" value="ECO:0007669"/>
    <property type="project" value="TreeGrafter"/>
</dbReference>
<comment type="similarity">
    <text evidence="2">Belongs to the TonB family.</text>
</comment>
<dbReference type="GO" id="GO:0015031">
    <property type="term" value="P:protein transport"/>
    <property type="evidence" value="ECO:0007669"/>
    <property type="project" value="UniProtKB-KW"/>
</dbReference>
<dbReference type="GO" id="GO:0055085">
    <property type="term" value="P:transmembrane transport"/>
    <property type="evidence" value="ECO:0007669"/>
    <property type="project" value="InterPro"/>
</dbReference>
<reference evidence="11" key="1">
    <citation type="journal article" date="2015" name="Nature">
        <title>Complex archaea that bridge the gap between prokaryotes and eukaryotes.</title>
        <authorList>
            <person name="Spang A."/>
            <person name="Saw J.H."/>
            <person name="Jorgensen S.L."/>
            <person name="Zaremba-Niedzwiedzka K."/>
            <person name="Martijn J."/>
            <person name="Lind A.E."/>
            <person name="van Eijk R."/>
            <person name="Schleper C."/>
            <person name="Guy L."/>
            <person name="Ettema T.J."/>
        </authorList>
    </citation>
    <scope>NUCLEOTIDE SEQUENCE</scope>
</reference>
<evidence type="ECO:0000256" key="6">
    <source>
        <dbReference type="ARBA" id="ARBA00022692"/>
    </source>
</evidence>
<accession>A0A0F8W7L2</accession>
<comment type="caution">
    <text evidence="11">The sequence shown here is derived from an EMBL/GenBank/DDBJ whole genome shotgun (WGS) entry which is preliminary data.</text>
</comment>
<dbReference type="PANTHER" id="PTHR33446">
    <property type="entry name" value="PROTEIN TONB-RELATED"/>
    <property type="match status" value="1"/>
</dbReference>
<dbReference type="Gene3D" id="3.30.1150.10">
    <property type="match status" value="1"/>
</dbReference>
<dbReference type="InterPro" id="IPR006260">
    <property type="entry name" value="TonB/TolA_C"/>
</dbReference>
<keyword evidence="8" id="KW-1133">Transmembrane helix</keyword>
<dbReference type="PROSITE" id="PS52015">
    <property type="entry name" value="TONB_CTD"/>
    <property type="match status" value="1"/>
</dbReference>
<organism evidence="11">
    <name type="scientific">marine sediment metagenome</name>
    <dbReference type="NCBI Taxonomy" id="412755"/>
    <lineage>
        <taxon>unclassified sequences</taxon>
        <taxon>metagenomes</taxon>
        <taxon>ecological metagenomes</taxon>
    </lineage>
</organism>
<evidence type="ECO:0000259" key="10">
    <source>
        <dbReference type="PROSITE" id="PS52015"/>
    </source>
</evidence>
<dbReference type="EMBL" id="LAZR01066925">
    <property type="protein sequence ID" value="KKK52628.1"/>
    <property type="molecule type" value="Genomic_DNA"/>
</dbReference>
<name>A0A0F8W7L2_9ZZZZ</name>
<evidence type="ECO:0000256" key="3">
    <source>
        <dbReference type="ARBA" id="ARBA00022448"/>
    </source>
</evidence>
<keyword evidence="5" id="KW-0997">Cell inner membrane</keyword>
<gene>
    <name evidence="11" type="ORF">LCGC14_3102980</name>
</gene>
<evidence type="ECO:0000256" key="4">
    <source>
        <dbReference type="ARBA" id="ARBA00022475"/>
    </source>
</evidence>
<dbReference type="GO" id="GO:0031992">
    <property type="term" value="F:energy transducer activity"/>
    <property type="evidence" value="ECO:0007669"/>
    <property type="project" value="TreeGrafter"/>
</dbReference>
<keyword evidence="7" id="KW-0653">Protein transport</keyword>
<evidence type="ECO:0000313" key="11">
    <source>
        <dbReference type="EMBL" id="KKK52628.1"/>
    </source>
</evidence>